<protein>
    <submittedName>
        <fullName evidence="2">Uncharacterized protein</fullName>
    </submittedName>
</protein>
<gene>
    <name evidence="2" type="ORF">MKW98_018818</name>
</gene>
<reference evidence="2" key="1">
    <citation type="submission" date="2022-04" db="EMBL/GenBank/DDBJ databases">
        <title>A functionally conserved STORR gene fusion in Papaver species that diverged 16.8 million years ago.</title>
        <authorList>
            <person name="Catania T."/>
        </authorList>
    </citation>
    <scope>NUCLEOTIDE SEQUENCE</scope>
    <source>
        <strain evidence="2">S-188037</strain>
    </source>
</reference>
<feature type="compositionally biased region" description="Polar residues" evidence="1">
    <location>
        <begin position="65"/>
        <end position="91"/>
    </location>
</feature>
<keyword evidence="3" id="KW-1185">Reference proteome</keyword>
<dbReference type="Proteomes" id="UP001202328">
    <property type="component" value="Unassembled WGS sequence"/>
</dbReference>
<sequence>MSKKSWNIFFQKLLTKFGDIVGGSSSDEGVFTKSNGIGDVSSGSVFQPFKSQDFCVVASEEAKSVPTSIHPDSSSQVHNNVESQKVKSNPSAVVDKKDDDSTDSVSFQLKDIEEAEVIHTDSTNPESSKELAVLHNKLNCPDCFHIGLDDSRSIFDR</sequence>
<dbReference type="AlphaFoldDB" id="A0AAD4XYZ6"/>
<evidence type="ECO:0000313" key="2">
    <source>
        <dbReference type="EMBL" id="KAI3959718.1"/>
    </source>
</evidence>
<dbReference type="EMBL" id="JAJJMB010000989">
    <property type="protein sequence ID" value="KAI3959718.1"/>
    <property type="molecule type" value="Genomic_DNA"/>
</dbReference>
<name>A0AAD4XYZ6_9MAGN</name>
<proteinExistence type="predicted"/>
<feature type="non-terminal residue" evidence="2">
    <location>
        <position position="157"/>
    </location>
</feature>
<comment type="caution">
    <text evidence="2">The sequence shown here is derived from an EMBL/GenBank/DDBJ whole genome shotgun (WGS) entry which is preliminary data.</text>
</comment>
<evidence type="ECO:0000313" key="3">
    <source>
        <dbReference type="Proteomes" id="UP001202328"/>
    </source>
</evidence>
<organism evidence="2 3">
    <name type="scientific">Papaver atlanticum</name>
    <dbReference type="NCBI Taxonomy" id="357466"/>
    <lineage>
        <taxon>Eukaryota</taxon>
        <taxon>Viridiplantae</taxon>
        <taxon>Streptophyta</taxon>
        <taxon>Embryophyta</taxon>
        <taxon>Tracheophyta</taxon>
        <taxon>Spermatophyta</taxon>
        <taxon>Magnoliopsida</taxon>
        <taxon>Ranunculales</taxon>
        <taxon>Papaveraceae</taxon>
        <taxon>Papaveroideae</taxon>
        <taxon>Papaver</taxon>
    </lineage>
</organism>
<evidence type="ECO:0000256" key="1">
    <source>
        <dbReference type="SAM" id="MobiDB-lite"/>
    </source>
</evidence>
<accession>A0AAD4XYZ6</accession>
<feature type="region of interest" description="Disordered" evidence="1">
    <location>
        <begin position="65"/>
        <end position="102"/>
    </location>
</feature>